<evidence type="ECO:0000313" key="6">
    <source>
        <dbReference type="EMBL" id="TRW43350.1"/>
    </source>
</evidence>
<dbReference type="Gene3D" id="1.20.120.530">
    <property type="entry name" value="GntR ligand-binding domain-like"/>
    <property type="match status" value="1"/>
</dbReference>
<dbReference type="PRINTS" id="PR00035">
    <property type="entry name" value="HTHGNTR"/>
</dbReference>
<dbReference type="PANTHER" id="PTHR43537">
    <property type="entry name" value="TRANSCRIPTIONAL REGULATOR, GNTR FAMILY"/>
    <property type="match status" value="1"/>
</dbReference>
<dbReference type="SMART" id="SM00895">
    <property type="entry name" value="FCD"/>
    <property type="match status" value="1"/>
</dbReference>
<reference evidence="6 7" key="1">
    <citation type="submission" date="2019-07" db="EMBL/GenBank/DDBJ databases">
        <title>Georgenia wutianyii sp. nov. and Georgenia *** sp. nov. isolated from plateau pika (Ochotona curzoniae) in the Qinghai-Tibet plateau of China.</title>
        <authorList>
            <person name="Tian Z."/>
        </authorList>
    </citation>
    <scope>NUCLEOTIDE SEQUENCE [LARGE SCALE GENOMIC DNA]</scope>
    <source>
        <strain evidence="6 7">Z446</strain>
    </source>
</reference>
<dbReference type="GO" id="GO:0003700">
    <property type="term" value="F:DNA-binding transcription factor activity"/>
    <property type="evidence" value="ECO:0007669"/>
    <property type="project" value="InterPro"/>
</dbReference>
<keyword evidence="7" id="KW-1185">Reference proteome</keyword>
<dbReference type="EMBL" id="VJXR01000087">
    <property type="protein sequence ID" value="TRW43350.1"/>
    <property type="molecule type" value="Genomic_DNA"/>
</dbReference>
<dbReference type="InterPro" id="IPR000524">
    <property type="entry name" value="Tscrpt_reg_HTH_GntR"/>
</dbReference>
<dbReference type="InterPro" id="IPR011711">
    <property type="entry name" value="GntR_C"/>
</dbReference>
<dbReference type="InterPro" id="IPR036390">
    <property type="entry name" value="WH_DNA-bd_sf"/>
</dbReference>
<dbReference type="InterPro" id="IPR036388">
    <property type="entry name" value="WH-like_DNA-bd_sf"/>
</dbReference>
<dbReference type="Pfam" id="PF07729">
    <property type="entry name" value="FCD"/>
    <property type="match status" value="1"/>
</dbReference>
<dbReference type="SUPFAM" id="SSF48008">
    <property type="entry name" value="GntR ligand-binding domain-like"/>
    <property type="match status" value="1"/>
</dbReference>
<dbReference type="PROSITE" id="PS50949">
    <property type="entry name" value="HTH_GNTR"/>
    <property type="match status" value="1"/>
</dbReference>
<keyword evidence="2" id="KW-0238">DNA-binding</keyword>
<dbReference type="Pfam" id="PF00392">
    <property type="entry name" value="GntR"/>
    <property type="match status" value="1"/>
</dbReference>
<dbReference type="SUPFAM" id="SSF46785">
    <property type="entry name" value="Winged helix' DNA-binding domain"/>
    <property type="match status" value="1"/>
</dbReference>
<evidence type="ECO:0000256" key="1">
    <source>
        <dbReference type="ARBA" id="ARBA00023015"/>
    </source>
</evidence>
<dbReference type="Gene3D" id="1.10.10.10">
    <property type="entry name" value="Winged helix-like DNA-binding domain superfamily/Winged helix DNA-binding domain"/>
    <property type="match status" value="1"/>
</dbReference>
<feature type="region of interest" description="Disordered" evidence="4">
    <location>
        <begin position="233"/>
        <end position="273"/>
    </location>
</feature>
<keyword evidence="1" id="KW-0805">Transcription regulation</keyword>
<dbReference type="AlphaFoldDB" id="A0A552WKP7"/>
<evidence type="ECO:0000259" key="5">
    <source>
        <dbReference type="PROSITE" id="PS50949"/>
    </source>
</evidence>
<organism evidence="6 7">
    <name type="scientific">Georgenia yuyongxinii</name>
    <dbReference type="NCBI Taxonomy" id="2589797"/>
    <lineage>
        <taxon>Bacteria</taxon>
        <taxon>Bacillati</taxon>
        <taxon>Actinomycetota</taxon>
        <taxon>Actinomycetes</taxon>
        <taxon>Micrococcales</taxon>
        <taxon>Bogoriellaceae</taxon>
        <taxon>Georgenia</taxon>
    </lineage>
</organism>
<evidence type="ECO:0000313" key="7">
    <source>
        <dbReference type="Proteomes" id="UP000318693"/>
    </source>
</evidence>
<dbReference type="PANTHER" id="PTHR43537:SF45">
    <property type="entry name" value="GNTR FAMILY REGULATORY PROTEIN"/>
    <property type="match status" value="1"/>
</dbReference>
<dbReference type="GO" id="GO:0003677">
    <property type="term" value="F:DNA binding"/>
    <property type="evidence" value="ECO:0007669"/>
    <property type="project" value="UniProtKB-KW"/>
</dbReference>
<protein>
    <submittedName>
        <fullName evidence="6">FadR family transcriptional regulator</fullName>
    </submittedName>
</protein>
<name>A0A552WKP7_9MICO</name>
<evidence type="ECO:0000256" key="4">
    <source>
        <dbReference type="SAM" id="MobiDB-lite"/>
    </source>
</evidence>
<keyword evidence="3" id="KW-0804">Transcription</keyword>
<gene>
    <name evidence="6" type="ORF">FJ693_18015</name>
</gene>
<dbReference type="InterPro" id="IPR008920">
    <property type="entry name" value="TF_FadR/GntR_C"/>
</dbReference>
<dbReference type="CDD" id="cd07377">
    <property type="entry name" value="WHTH_GntR"/>
    <property type="match status" value="1"/>
</dbReference>
<feature type="domain" description="HTH gntR-type" evidence="5">
    <location>
        <begin position="8"/>
        <end position="76"/>
    </location>
</feature>
<comment type="caution">
    <text evidence="6">The sequence shown here is derived from an EMBL/GenBank/DDBJ whole genome shotgun (WGS) entry which is preliminary data.</text>
</comment>
<accession>A0A552WKP7</accession>
<dbReference type="Proteomes" id="UP000318693">
    <property type="component" value="Unassembled WGS sequence"/>
</dbReference>
<sequence>MSRPAPTVSRRATTADQIKDYILTQGLRPGDVLPTETELCESLGVSRSSVREAIRTLSTLDIVEVRHGRGTFVGNMSLDAMVESLVFRGVLIPGDDLDALREVVEVRQALDMSMAERIVDGMRGTTDPALHALVDEMVVSAREGETFPKQDRHFHAGLLRHVNNSLVGQLVTAFWDVHTAVMPRLGLSLPKDLEQTAQAHGDMLRAAEAGDVEAFRAAVVDHYAPLQRALDDAQPARRAAHGGAAHGGAAHSGAANTGGTVTGLAGSGAEAAR</sequence>
<evidence type="ECO:0000256" key="3">
    <source>
        <dbReference type="ARBA" id="ARBA00023163"/>
    </source>
</evidence>
<evidence type="ECO:0000256" key="2">
    <source>
        <dbReference type="ARBA" id="ARBA00023125"/>
    </source>
</evidence>
<feature type="compositionally biased region" description="Low complexity" evidence="4">
    <location>
        <begin position="241"/>
        <end position="255"/>
    </location>
</feature>
<proteinExistence type="predicted"/>
<dbReference type="SMART" id="SM00345">
    <property type="entry name" value="HTH_GNTR"/>
    <property type="match status" value="1"/>
</dbReference>